<reference evidence="3" key="1">
    <citation type="journal article" date="2020" name="mSystems">
        <title>Genome- and Community-Level Interaction Insights into Carbon Utilization and Element Cycling Functions of Hydrothermarchaeota in Hydrothermal Sediment.</title>
        <authorList>
            <person name="Zhou Z."/>
            <person name="Liu Y."/>
            <person name="Xu W."/>
            <person name="Pan J."/>
            <person name="Luo Z.H."/>
            <person name="Li M."/>
        </authorList>
    </citation>
    <scope>NUCLEOTIDE SEQUENCE [LARGE SCALE GENOMIC DNA]</scope>
    <source>
        <strain evidence="3">HyVt-577</strain>
    </source>
</reference>
<protein>
    <recommendedName>
        <fullName evidence="4">DUF4352 domain-containing protein</fullName>
    </recommendedName>
</protein>
<organism evidence="3">
    <name type="scientific">Caldithrix abyssi</name>
    <dbReference type="NCBI Taxonomy" id="187145"/>
    <lineage>
        <taxon>Bacteria</taxon>
        <taxon>Pseudomonadati</taxon>
        <taxon>Calditrichota</taxon>
        <taxon>Calditrichia</taxon>
        <taxon>Calditrichales</taxon>
        <taxon>Calditrichaceae</taxon>
        <taxon>Caldithrix</taxon>
    </lineage>
</organism>
<dbReference type="Gene3D" id="2.60.40.1240">
    <property type="match status" value="1"/>
</dbReference>
<dbReference type="InterPro" id="IPR011990">
    <property type="entry name" value="TPR-like_helical_dom_sf"/>
</dbReference>
<feature type="signal peptide" evidence="2">
    <location>
        <begin position="1"/>
        <end position="19"/>
    </location>
</feature>
<accession>A0A7V4U0H4</accession>
<comment type="caution">
    <text evidence="3">The sequence shown here is derived from an EMBL/GenBank/DDBJ whole genome shotgun (WGS) entry which is preliminary data.</text>
</comment>
<proteinExistence type="predicted"/>
<dbReference type="AlphaFoldDB" id="A0A7V4U0H4"/>
<evidence type="ECO:0000256" key="2">
    <source>
        <dbReference type="SAM" id="SignalP"/>
    </source>
</evidence>
<gene>
    <name evidence="3" type="ORF">ENK44_08495</name>
</gene>
<dbReference type="Gene3D" id="1.25.40.10">
    <property type="entry name" value="Tetratricopeptide repeat domain"/>
    <property type="match status" value="1"/>
</dbReference>
<dbReference type="SUPFAM" id="SSF81901">
    <property type="entry name" value="HCP-like"/>
    <property type="match status" value="1"/>
</dbReference>
<name>A0A7V4U0H4_CALAY</name>
<keyword evidence="1 2" id="KW-0732">Signal</keyword>
<dbReference type="InterPro" id="IPR029050">
    <property type="entry name" value="Immunoprotect_excell_Ig-like"/>
</dbReference>
<dbReference type="Proteomes" id="UP000885779">
    <property type="component" value="Unassembled WGS sequence"/>
</dbReference>
<evidence type="ECO:0008006" key="4">
    <source>
        <dbReference type="Google" id="ProtNLM"/>
    </source>
</evidence>
<feature type="chain" id="PRO_5030650300" description="DUF4352 domain-containing protein" evidence="2">
    <location>
        <begin position="20"/>
        <end position="332"/>
    </location>
</feature>
<evidence type="ECO:0000313" key="3">
    <source>
        <dbReference type="EMBL" id="HGY55725.1"/>
    </source>
</evidence>
<evidence type="ECO:0000256" key="1">
    <source>
        <dbReference type="ARBA" id="ARBA00022729"/>
    </source>
</evidence>
<dbReference type="EMBL" id="DRQG01000080">
    <property type="protein sequence ID" value="HGY55725.1"/>
    <property type="molecule type" value="Genomic_DNA"/>
</dbReference>
<sequence length="332" mass="38594">MKTRYFVILSLFFSLIFWRCGGNPEADGDEAFKQGDYKHAIGFYLQVKKTQPQNSRIDEKIALSYMQYGKKLYDKRRNLKAFVGNFEKGEGFLPEGEHSPEFNKDYSNLLYYLAKAYYETEPANEIQREQYFSKTLDYLDQALLIDMENQAADSLLSSIKQEHFQKMFEKGLGFYKQARKDRNNGDLFLSAEHYLARAVSFNPDHEEAQKYLKKTRKETLSILDYDKPFALAVAATTYKGKTFLIDFTGVNNTGADFTFDPQKLVIIDEGENEYTFDKSLTEKYKNGLTEAVTLKARKRVDGVLVYPLSKKTKLLRLEYEMPDGYVVKKYFP</sequence>